<dbReference type="OrthoDB" id="413520at2759"/>
<dbReference type="Gene3D" id="3.40.50.150">
    <property type="entry name" value="Vaccinia Virus protein VP39"/>
    <property type="match status" value="1"/>
</dbReference>
<sequence length="385" mass="42561">MFFYVFFLRPPPTQISPASAVTFTPQVANDLRTEDFTGEEEIYYSWSLVSSNSSEPYPSITIPQKLTTWRSNNFKEFSVPLPPRARDGQSYRLVLTTRQHGRSHILNLASRDIGLKPFPVMSMPILFSSRARPGNLEKQQQIERVYRVPLQPERDGFLTIREQTSFDLDKKVWDSGVGLSSWLVELASSPHGASGEPASIAQARDALLSSDGRRIIELGAGTGIISLTLGALRSARTTQKDGYILTTDLGSALPLLQHNITTNANLFSTPSSHPTPLELDWDEPLPEDVRSVDGGFDAIVMADVTYNTASFPALVRTLDALLHLSPPGRSPTIVLGYKERDSEERTLWEMVKAIGVTFERVGERTGAGREPVEIWIGSCIAEGSK</sequence>
<protein>
    <recommendedName>
        <fullName evidence="3">Methyltransferase-domain-containing protein</fullName>
    </recommendedName>
</protein>
<evidence type="ECO:0008006" key="3">
    <source>
        <dbReference type="Google" id="ProtNLM"/>
    </source>
</evidence>
<reference evidence="1" key="1">
    <citation type="journal article" date="2018" name="Genome Biol. Evol.">
        <title>Genomics and development of Lentinus tigrinus, a white-rot wood-decaying mushroom with dimorphic fruiting bodies.</title>
        <authorList>
            <person name="Wu B."/>
            <person name="Xu Z."/>
            <person name="Knudson A."/>
            <person name="Carlson A."/>
            <person name="Chen N."/>
            <person name="Kovaka S."/>
            <person name="LaButti K."/>
            <person name="Lipzen A."/>
            <person name="Pennachio C."/>
            <person name="Riley R."/>
            <person name="Schakwitz W."/>
            <person name="Umezawa K."/>
            <person name="Ohm R.A."/>
            <person name="Grigoriev I.V."/>
            <person name="Nagy L.G."/>
            <person name="Gibbons J."/>
            <person name="Hibbett D."/>
        </authorList>
    </citation>
    <scope>NUCLEOTIDE SEQUENCE [LARGE SCALE GENOMIC DNA]</scope>
    <source>
        <strain evidence="1">ALCF2SS1-6</strain>
    </source>
</reference>
<dbReference type="CDD" id="cd02440">
    <property type="entry name" value="AdoMet_MTases"/>
    <property type="match status" value="1"/>
</dbReference>
<dbReference type="InterPro" id="IPR019410">
    <property type="entry name" value="Methyltransf_16"/>
</dbReference>
<evidence type="ECO:0000313" key="2">
    <source>
        <dbReference type="Proteomes" id="UP000313359"/>
    </source>
</evidence>
<accession>A0A5C2RQD3</accession>
<dbReference type="STRING" id="1328759.A0A5C2RQD3"/>
<dbReference type="AlphaFoldDB" id="A0A5C2RQD3"/>
<proteinExistence type="predicted"/>
<dbReference type="InterPro" id="IPR029063">
    <property type="entry name" value="SAM-dependent_MTases_sf"/>
</dbReference>
<dbReference type="GO" id="GO:0005737">
    <property type="term" value="C:cytoplasm"/>
    <property type="evidence" value="ECO:0007669"/>
    <property type="project" value="TreeGrafter"/>
</dbReference>
<dbReference type="Pfam" id="PF10294">
    <property type="entry name" value="Methyltransf_16"/>
    <property type="match status" value="1"/>
</dbReference>
<dbReference type="GO" id="GO:0008757">
    <property type="term" value="F:S-adenosylmethionine-dependent methyltransferase activity"/>
    <property type="evidence" value="ECO:0007669"/>
    <property type="project" value="UniProtKB-ARBA"/>
</dbReference>
<keyword evidence="2" id="KW-1185">Reference proteome</keyword>
<dbReference type="PANTHER" id="PTHR14614:SF162">
    <property type="entry name" value="EXPRESSED PROTEIN"/>
    <property type="match status" value="1"/>
</dbReference>
<dbReference type="Proteomes" id="UP000313359">
    <property type="component" value="Unassembled WGS sequence"/>
</dbReference>
<dbReference type="GO" id="GO:0005634">
    <property type="term" value="C:nucleus"/>
    <property type="evidence" value="ECO:0007669"/>
    <property type="project" value="TreeGrafter"/>
</dbReference>
<dbReference type="SUPFAM" id="SSF53335">
    <property type="entry name" value="S-adenosyl-L-methionine-dependent methyltransferases"/>
    <property type="match status" value="1"/>
</dbReference>
<dbReference type="PANTHER" id="PTHR14614">
    <property type="entry name" value="HEPATOCELLULAR CARCINOMA-ASSOCIATED ANTIGEN"/>
    <property type="match status" value="1"/>
</dbReference>
<name>A0A5C2RQD3_9APHY</name>
<organism evidence="1 2">
    <name type="scientific">Lentinus tigrinus ALCF2SS1-6</name>
    <dbReference type="NCBI Taxonomy" id="1328759"/>
    <lineage>
        <taxon>Eukaryota</taxon>
        <taxon>Fungi</taxon>
        <taxon>Dikarya</taxon>
        <taxon>Basidiomycota</taxon>
        <taxon>Agaricomycotina</taxon>
        <taxon>Agaricomycetes</taxon>
        <taxon>Polyporales</taxon>
        <taxon>Polyporaceae</taxon>
        <taxon>Lentinus</taxon>
    </lineage>
</organism>
<gene>
    <name evidence="1" type="ORF">L227DRAFT_514503</name>
</gene>
<dbReference type="EMBL" id="ML122347">
    <property type="protein sequence ID" value="RPD52647.1"/>
    <property type="molecule type" value="Genomic_DNA"/>
</dbReference>
<evidence type="ECO:0000313" key="1">
    <source>
        <dbReference type="EMBL" id="RPD52647.1"/>
    </source>
</evidence>